<name>A0ABP0UAK1_9BRYO</name>
<evidence type="ECO:0000259" key="8">
    <source>
        <dbReference type="PROSITE" id="PS50162"/>
    </source>
</evidence>
<dbReference type="InterPro" id="IPR023400">
    <property type="entry name" value="RecA_C_sf"/>
</dbReference>
<gene>
    <name evidence="10" type="ORF">CSSPTR1EN2_LOCUS13444</name>
</gene>
<evidence type="ECO:0000256" key="5">
    <source>
        <dbReference type="ARBA" id="ARBA00023172"/>
    </source>
</evidence>
<keyword evidence="2 6" id="KW-0547">Nucleotide-binding</keyword>
<evidence type="ECO:0000256" key="1">
    <source>
        <dbReference type="ARBA" id="ARBA00009391"/>
    </source>
</evidence>
<dbReference type="Gene3D" id="3.40.50.300">
    <property type="entry name" value="P-loop containing nucleotide triphosphate hydrolases"/>
    <property type="match status" value="1"/>
</dbReference>
<feature type="domain" description="RecA family profile 2" evidence="9">
    <location>
        <begin position="269"/>
        <end position="344"/>
    </location>
</feature>
<dbReference type="NCBIfam" id="TIGR02012">
    <property type="entry name" value="tigrfam_recA"/>
    <property type="match status" value="1"/>
</dbReference>
<dbReference type="InterPro" id="IPR013765">
    <property type="entry name" value="DNA_recomb/repair_RecA"/>
</dbReference>
<protein>
    <recommendedName>
        <fullName evidence="12">Bacterial recombinase A</fullName>
    </recommendedName>
</protein>
<dbReference type="Pfam" id="PF00154">
    <property type="entry name" value="RecA_N"/>
    <property type="match status" value="1"/>
</dbReference>
<dbReference type="InterPro" id="IPR027417">
    <property type="entry name" value="P-loop_NTPase"/>
</dbReference>
<dbReference type="PANTHER" id="PTHR45900:SF1">
    <property type="entry name" value="MITOCHONDRIAL DNA REPAIR PROTEIN RECA HOMOLOG-RELATED"/>
    <property type="match status" value="1"/>
</dbReference>
<proteinExistence type="inferred from homology"/>
<dbReference type="InterPro" id="IPR020588">
    <property type="entry name" value="RecA_ATP-bd"/>
</dbReference>
<comment type="similarity">
    <text evidence="1 6">Belongs to the RecA family.</text>
</comment>
<dbReference type="SUPFAM" id="SSF54752">
    <property type="entry name" value="RecA protein, C-terminal domain"/>
    <property type="match status" value="1"/>
</dbReference>
<dbReference type="EMBL" id="OZ019894">
    <property type="protein sequence ID" value="CAK9216385.1"/>
    <property type="molecule type" value="Genomic_DNA"/>
</dbReference>
<dbReference type="SUPFAM" id="SSF52540">
    <property type="entry name" value="P-loop containing nucleoside triphosphate hydrolases"/>
    <property type="match status" value="1"/>
</dbReference>
<evidence type="ECO:0000259" key="9">
    <source>
        <dbReference type="PROSITE" id="PS50163"/>
    </source>
</evidence>
<sequence length="432" mass="46480">MILHHEILARPWPALSQASGLVVSSTVNCNVAVASSHGTGSSLGGALRGHLFVKARRGSQDPDDHQTEEQLHFLDRQKALEAAMTDINSSFGKGSVTRLGSAGGALVETFPSGCLALDYALGGGLPKGRIVEIFGPESSGKTTLALHAIAEIQKRGGNAMLVDAEHCFDPYYSKALGVDVESLIVCQPDNGEMALETADRMCRSGAVDIICIDSVSALTPRAEIEGEIGMQQMGLQARLMSQALRKMSANAARAGCTLIFLNQIRHKLAVMYGNPEVTSGGLALKFFASLRLEIRNTGKIKSPKGDDDIGIRARVRVQKSKVSRPYKQAEFDIMFGEGICRLGCMLDVSEAVGVVLKKGSWYSFGETRLGQGRDRVVQYLREFPAVADEIEKAVRERLADELLLRSSKNGAAFVTPGLDEEILSEESLGDID</sequence>
<evidence type="ECO:0000256" key="2">
    <source>
        <dbReference type="ARBA" id="ARBA00022741"/>
    </source>
</evidence>
<evidence type="ECO:0000313" key="10">
    <source>
        <dbReference type="EMBL" id="CAK9216385.1"/>
    </source>
</evidence>
<dbReference type="PROSITE" id="PS50162">
    <property type="entry name" value="RECA_2"/>
    <property type="match status" value="1"/>
</dbReference>
<dbReference type="PROSITE" id="PS00321">
    <property type="entry name" value="RECA_1"/>
    <property type="match status" value="1"/>
</dbReference>
<dbReference type="HAMAP" id="MF_00268">
    <property type="entry name" value="RecA"/>
    <property type="match status" value="1"/>
</dbReference>
<accession>A0ABP0UAK1</accession>
<dbReference type="InterPro" id="IPR020584">
    <property type="entry name" value="DNA_recomb/repair_RecA_CS"/>
</dbReference>
<keyword evidence="11" id="KW-1185">Reference proteome</keyword>
<feature type="domain" description="RecA family profile 1" evidence="8">
    <location>
        <begin position="106"/>
        <end position="264"/>
    </location>
</feature>
<reference evidence="10" key="1">
    <citation type="submission" date="2024-02" db="EMBL/GenBank/DDBJ databases">
        <authorList>
            <consortium name="ELIXIR-Norway"/>
            <consortium name="Elixir Norway"/>
        </authorList>
    </citation>
    <scope>NUCLEOTIDE SEQUENCE</scope>
</reference>
<dbReference type="InterPro" id="IPR049428">
    <property type="entry name" value="RecA-like_N"/>
</dbReference>
<dbReference type="Pfam" id="PF21096">
    <property type="entry name" value="RecA_C"/>
    <property type="match status" value="1"/>
</dbReference>
<keyword evidence="7" id="KW-0227">DNA damage</keyword>
<dbReference type="InterPro" id="IPR003593">
    <property type="entry name" value="AAA+_ATPase"/>
</dbReference>
<dbReference type="SMART" id="SM00382">
    <property type="entry name" value="AAA"/>
    <property type="match status" value="1"/>
</dbReference>
<dbReference type="InterPro" id="IPR049261">
    <property type="entry name" value="RecA-like_C"/>
</dbReference>
<evidence type="ECO:0000256" key="4">
    <source>
        <dbReference type="ARBA" id="ARBA00023125"/>
    </source>
</evidence>
<keyword evidence="4 7" id="KW-0238">DNA-binding</keyword>
<evidence type="ECO:0000313" key="11">
    <source>
        <dbReference type="Proteomes" id="UP001497512"/>
    </source>
</evidence>
<dbReference type="Proteomes" id="UP001497512">
    <property type="component" value="Chromosome 2"/>
</dbReference>
<evidence type="ECO:0000256" key="6">
    <source>
        <dbReference type="RuleBase" id="RU003422"/>
    </source>
</evidence>
<evidence type="ECO:0000256" key="3">
    <source>
        <dbReference type="ARBA" id="ARBA00022840"/>
    </source>
</evidence>
<keyword evidence="3 6" id="KW-0067">ATP-binding</keyword>
<dbReference type="PANTHER" id="PTHR45900">
    <property type="entry name" value="RECA"/>
    <property type="match status" value="1"/>
</dbReference>
<dbReference type="PROSITE" id="PS50163">
    <property type="entry name" value="RECA_3"/>
    <property type="match status" value="1"/>
</dbReference>
<dbReference type="InterPro" id="IPR020587">
    <property type="entry name" value="RecA_monomer-monomer_interface"/>
</dbReference>
<evidence type="ECO:0008006" key="12">
    <source>
        <dbReference type="Google" id="ProtNLM"/>
    </source>
</evidence>
<dbReference type="Gene3D" id="3.30.250.10">
    <property type="entry name" value="RecA protein, C-terminal domain"/>
    <property type="match status" value="1"/>
</dbReference>
<organism evidence="10 11">
    <name type="scientific">Sphagnum troendelagicum</name>
    <dbReference type="NCBI Taxonomy" id="128251"/>
    <lineage>
        <taxon>Eukaryota</taxon>
        <taxon>Viridiplantae</taxon>
        <taxon>Streptophyta</taxon>
        <taxon>Embryophyta</taxon>
        <taxon>Bryophyta</taxon>
        <taxon>Sphagnophytina</taxon>
        <taxon>Sphagnopsida</taxon>
        <taxon>Sphagnales</taxon>
        <taxon>Sphagnaceae</taxon>
        <taxon>Sphagnum</taxon>
    </lineage>
</organism>
<dbReference type="CDD" id="cd00983">
    <property type="entry name" value="RecA"/>
    <property type="match status" value="1"/>
</dbReference>
<evidence type="ECO:0000256" key="7">
    <source>
        <dbReference type="RuleBase" id="RU004527"/>
    </source>
</evidence>
<dbReference type="PRINTS" id="PR00142">
    <property type="entry name" value="RECA"/>
</dbReference>
<keyword evidence="5 7" id="KW-0233">DNA recombination</keyword>